<dbReference type="AlphaFoldDB" id="A0A1H8EPK7"/>
<dbReference type="Proteomes" id="UP000199372">
    <property type="component" value="Unassembled WGS sequence"/>
</dbReference>
<keyword evidence="2" id="KW-1185">Reference proteome</keyword>
<protein>
    <submittedName>
        <fullName evidence="1">Uncharacterized protein</fullName>
    </submittedName>
</protein>
<proteinExistence type="predicted"/>
<dbReference type="RefSeq" id="WP_091844881.1">
    <property type="nucleotide sequence ID" value="NZ_FOCM01000003.1"/>
</dbReference>
<evidence type="ECO:0000313" key="1">
    <source>
        <dbReference type="EMBL" id="SEN20807.1"/>
    </source>
</evidence>
<name>A0A1H8EPK7_9RHOB</name>
<sequence length="130" mass="14033">MTDIQRSRWTVSTASLDSGTWQVTLAPVGHAGDSAPRLKATHRSRPVALPDFERAETGWSMRLRLPDAMLSDGVQTLLLTDAETGAAVGSCHVSAGRALDGDLLAEMSQLRAELDLLKRSFRMHCADSGE</sequence>
<accession>A0A1H8EPK7</accession>
<dbReference type="EMBL" id="FOCM01000003">
    <property type="protein sequence ID" value="SEN20807.1"/>
    <property type="molecule type" value="Genomic_DNA"/>
</dbReference>
<dbReference type="OrthoDB" id="7772846at2"/>
<reference evidence="2" key="1">
    <citation type="submission" date="2016-10" db="EMBL/GenBank/DDBJ databases">
        <authorList>
            <person name="Varghese N."/>
            <person name="Submissions S."/>
        </authorList>
    </citation>
    <scope>NUCLEOTIDE SEQUENCE [LARGE SCALE GENOMIC DNA]</scope>
    <source>
        <strain evidence="2">DSM 26893</strain>
    </source>
</reference>
<gene>
    <name evidence="1" type="ORF">SAMN04488011_10333</name>
</gene>
<evidence type="ECO:0000313" key="2">
    <source>
        <dbReference type="Proteomes" id="UP000199372"/>
    </source>
</evidence>
<organism evidence="1 2">
    <name type="scientific">Palleronia pelagia</name>
    <dbReference type="NCBI Taxonomy" id="387096"/>
    <lineage>
        <taxon>Bacteria</taxon>
        <taxon>Pseudomonadati</taxon>
        <taxon>Pseudomonadota</taxon>
        <taxon>Alphaproteobacteria</taxon>
        <taxon>Rhodobacterales</taxon>
        <taxon>Roseobacteraceae</taxon>
        <taxon>Palleronia</taxon>
    </lineage>
</organism>